<organism evidence="2 3">
    <name type="scientific">Tortispora caseinolytica NRRL Y-17796</name>
    <dbReference type="NCBI Taxonomy" id="767744"/>
    <lineage>
        <taxon>Eukaryota</taxon>
        <taxon>Fungi</taxon>
        <taxon>Dikarya</taxon>
        <taxon>Ascomycota</taxon>
        <taxon>Saccharomycotina</taxon>
        <taxon>Trigonopsidomycetes</taxon>
        <taxon>Trigonopsidales</taxon>
        <taxon>Trigonopsidaceae</taxon>
        <taxon>Tortispora</taxon>
    </lineage>
</organism>
<dbReference type="Gene3D" id="3.30.200.20">
    <property type="entry name" value="Phosphorylase Kinase, domain 1"/>
    <property type="match status" value="1"/>
</dbReference>
<dbReference type="PANTHER" id="PTHR47829:SF1">
    <property type="entry name" value="HAD FAMILY PHOSPHATASE"/>
    <property type="match status" value="1"/>
</dbReference>
<sequence length="392" mass="43379">MSSVVDTESDVGPIRHPIDNEGLNKYIKENVPSIKLPITVKQFGYGQSNPSYLLTDANLNKYVLRRKPPGKIVSKTAHAVDREYYMLDAVAKASNNQIPVPKVYCLCKDANVIGSEFYIMQFVKGRIFHSPAFPDIPAIDRHAYWDEAISMLARLHAVDASKLILPAELHFPKVSANATRGFYERQVTSLTKVGNAQAEVIDKNTGKPIGPIPHFAEIGAYLNKHRPADDRQRQTIVHGDYKIDNLIYHPTEPKIIGVLDWELCTIGHPLSDLGNLLMPYFMPSPNAPKELGEIAKAGEVFTGFAYAPLLPGLPTKEENIALYTKLAGWNPSDNWKFAEVFAYFRLVVIMHGIAARFAAGNASSAKAGTYGSKYPLLASMAYNAVTETKPHI</sequence>
<evidence type="ECO:0000313" key="3">
    <source>
        <dbReference type="Proteomes" id="UP000095023"/>
    </source>
</evidence>
<protein>
    <recommendedName>
        <fullName evidence="1">Aminoglycoside phosphotransferase domain-containing protein</fullName>
    </recommendedName>
</protein>
<dbReference type="Pfam" id="PF01636">
    <property type="entry name" value="APH"/>
    <property type="match status" value="1"/>
</dbReference>
<dbReference type="Gene3D" id="3.90.1200.10">
    <property type="match status" value="1"/>
</dbReference>
<evidence type="ECO:0000313" key="2">
    <source>
        <dbReference type="EMBL" id="ODV91714.1"/>
    </source>
</evidence>
<dbReference type="InterPro" id="IPR052898">
    <property type="entry name" value="ACAD10-like"/>
</dbReference>
<dbReference type="CDD" id="cd05154">
    <property type="entry name" value="ACAD10_11_N-like"/>
    <property type="match status" value="1"/>
</dbReference>
<dbReference type="InterPro" id="IPR041726">
    <property type="entry name" value="ACAD10_11_N"/>
</dbReference>
<dbReference type="PANTHER" id="PTHR47829">
    <property type="entry name" value="HYDROLASE, PUTATIVE (AFU_ORTHOLOGUE AFUA_1G12880)-RELATED"/>
    <property type="match status" value="1"/>
</dbReference>
<gene>
    <name evidence="2" type="ORF">CANCADRAFT_75029</name>
</gene>
<accession>A0A1E4TIW8</accession>
<proteinExistence type="predicted"/>
<dbReference type="OrthoDB" id="191037at2759"/>
<dbReference type="Proteomes" id="UP000095023">
    <property type="component" value="Unassembled WGS sequence"/>
</dbReference>
<dbReference type="EMBL" id="KV453841">
    <property type="protein sequence ID" value="ODV91714.1"/>
    <property type="molecule type" value="Genomic_DNA"/>
</dbReference>
<keyword evidence="3" id="KW-1185">Reference proteome</keyword>
<dbReference type="SUPFAM" id="SSF56112">
    <property type="entry name" value="Protein kinase-like (PK-like)"/>
    <property type="match status" value="1"/>
</dbReference>
<name>A0A1E4TIW8_9ASCO</name>
<reference evidence="3" key="1">
    <citation type="submission" date="2016-02" db="EMBL/GenBank/DDBJ databases">
        <title>Comparative genomics of biotechnologically important yeasts.</title>
        <authorList>
            <consortium name="DOE Joint Genome Institute"/>
            <person name="Riley R."/>
            <person name="Haridas S."/>
            <person name="Wolfe K.H."/>
            <person name="Lopes M.R."/>
            <person name="Hittinger C.T."/>
            <person name="Goker M."/>
            <person name="Salamov A."/>
            <person name="Wisecaver J."/>
            <person name="Long T.M."/>
            <person name="Aerts A.L."/>
            <person name="Barry K."/>
            <person name="Choi C."/>
            <person name="Clum A."/>
            <person name="Coughlan A.Y."/>
            <person name="Deshpande S."/>
            <person name="Douglass A.P."/>
            <person name="Hanson S.J."/>
            <person name="Klenk H.-P."/>
            <person name="Labutti K."/>
            <person name="Lapidus A."/>
            <person name="Lindquist E."/>
            <person name="Lipzen A."/>
            <person name="Meier-Kolthoff J.P."/>
            <person name="Ohm R.A."/>
            <person name="Otillar R.P."/>
            <person name="Pangilinan J."/>
            <person name="Peng Y."/>
            <person name="Rokas A."/>
            <person name="Rosa C.A."/>
            <person name="Scheuner C."/>
            <person name="Sibirny A.A."/>
            <person name="Slot J.C."/>
            <person name="Stielow J.B."/>
            <person name="Sun H."/>
            <person name="Kurtzman C.P."/>
            <person name="Blackwell M."/>
            <person name="Jeffries T.W."/>
            <person name="Grigoriev I.V."/>
        </authorList>
    </citation>
    <scope>NUCLEOTIDE SEQUENCE [LARGE SCALE GENOMIC DNA]</scope>
    <source>
        <strain evidence="3">NRRL Y-17796</strain>
    </source>
</reference>
<dbReference type="InterPro" id="IPR011009">
    <property type="entry name" value="Kinase-like_dom_sf"/>
</dbReference>
<feature type="domain" description="Aminoglycoside phosphotransferase" evidence="1">
    <location>
        <begin position="39"/>
        <end position="298"/>
    </location>
</feature>
<dbReference type="InterPro" id="IPR002575">
    <property type="entry name" value="Aminoglycoside_PTrfase"/>
</dbReference>
<dbReference type="AlphaFoldDB" id="A0A1E4TIW8"/>
<evidence type="ECO:0000259" key="1">
    <source>
        <dbReference type="Pfam" id="PF01636"/>
    </source>
</evidence>